<sequence length="94" mass="9522">MTDTTLGRWLLAVLAIVGLAIAVSVVGAHGDEPVADETDTHDGGTWAAWMDGHVGSGTIAEMQSHMGVAGDDMPHETAARNHTAGGMNGQGPGC</sequence>
<organism evidence="2 3">
    <name type="scientific">Halovivax cerinus</name>
    <dbReference type="NCBI Taxonomy" id="1487865"/>
    <lineage>
        <taxon>Archaea</taxon>
        <taxon>Methanobacteriati</taxon>
        <taxon>Methanobacteriota</taxon>
        <taxon>Stenosarchaea group</taxon>
        <taxon>Halobacteria</taxon>
        <taxon>Halobacteriales</taxon>
        <taxon>Natrialbaceae</taxon>
        <taxon>Halovivax</taxon>
    </lineage>
</organism>
<reference evidence="2 3" key="1">
    <citation type="journal article" date="2019" name="Int. J. Syst. Evol. Microbiol.">
        <title>The Global Catalogue of Microorganisms (GCM) 10K type strain sequencing project: providing services to taxonomists for standard genome sequencing and annotation.</title>
        <authorList>
            <consortium name="The Broad Institute Genomics Platform"/>
            <consortium name="The Broad Institute Genome Sequencing Center for Infectious Disease"/>
            <person name="Wu L."/>
            <person name="Ma J."/>
        </authorList>
    </citation>
    <scope>NUCLEOTIDE SEQUENCE [LARGE SCALE GENOMIC DNA]</scope>
    <source>
        <strain evidence="2 3">IBRC-M 10256</strain>
    </source>
</reference>
<feature type="region of interest" description="Disordered" evidence="1">
    <location>
        <begin position="68"/>
        <end position="94"/>
    </location>
</feature>
<evidence type="ECO:0000313" key="3">
    <source>
        <dbReference type="Proteomes" id="UP001595846"/>
    </source>
</evidence>
<keyword evidence="3" id="KW-1185">Reference proteome</keyword>
<name>A0ABD5NRE1_9EURY</name>
<dbReference type="EMBL" id="JBHSAQ010000013">
    <property type="protein sequence ID" value="MFC3959490.1"/>
    <property type="molecule type" value="Genomic_DNA"/>
</dbReference>
<protein>
    <submittedName>
        <fullName evidence="2">Uncharacterized protein</fullName>
    </submittedName>
</protein>
<dbReference type="Proteomes" id="UP001595846">
    <property type="component" value="Unassembled WGS sequence"/>
</dbReference>
<accession>A0ABD5NRE1</accession>
<comment type="caution">
    <text evidence="2">The sequence shown here is derived from an EMBL/GenBank/DDBJ whole genome shotgun (WGS) entry which is preliminary data.</text>
</comment>
<dbReference type="GeneID" id="73902114"/>
<evidence type="ECO:0000313" key="2">
    <source>
        <dbReference type="EMBL" id="MFC3959490.1"/>
    </source>
</evidence>
<evidence type="ECO:0000256" key="1">
    <source>
        <dbReference type="SAM" id="MobiDB-lite"/>
    </source>
</evidence>
<dbReference type="AlphaFoldDB" id="A0ABD5NRE1"/>
<dbReference type="RefSeq" id="WP_256533003.1">
    <property type="nucleotide sequence ID" value="NZ_CP101824.1"/>
</dbReference>
<gene>
    <name evidence="2" type="ORF">ACFOUR_14090</name>
</gene>
<proteinExistence type="predicted"/>